<dbReference type="EMBL" id="WJPO01000026">
    <property type="protein sequence ID" value="MRH22212.1"/>
    <property type="molecule type" value="Genomic_DNA"/>
</dbReference>
<dbReference type="OrthoDB" id="7283160at2"/>
<proteinExistence type="predicted"/>
<evidence type="ECO:0000256" key="1">
    <source>
        <dbReference type="SAM" id="Phobius"/>
    </source>
</evidence>
<evidence type="ECO:0000313" key="2">
    <source>
        <dbReference type="EMBL" id="MRH22212.1"/>
    </source>
</evidence>
<evidence type="ECO:0000313" key="3">
    <source>
        <dbReference type="Proteomes" id="UP000466730"/>
    </source>
</evidence>
<dbReference type="RefSeq" id="WP_153749494.1">
    <property type="nucleotide sequence ID" value="NZ_BAAADI010000040.1"/>
</dbReference>
<keyword evidence="3" id="KW-1185">Reference proteome</keyword>
<sequence>MPTMDEMRQGGTPFDPFLYAAVGEDRNGNTVTVLSTLARLGLEPWDAASDLASLTRDEARSRLGGLLARFRDVPALGQDHAAITQRLIDLLPRTAGRRVGRTTERTAERTAPAGAGGIGTILAVLMLILYLINMLFLGSDGAGN</sequence>
<comment type="caution">
    <text evidence="2">The sequence shown here is derived from an EMBL/GenBank/DDBJ whole genome shotgun (WGS) entry which is preliminary data.</text>
</comment>
<feature type="transmembrane region" description="Helical" evidence="1">
    <location>
        <begin position="111"/>
        <end position="132"/>
    </location>
</feature>
<dbReference type="AlphaFoldDB" id="A0A844BMJ1"/>
<dbReference type="Proteomes" id="UP000466730">
    <property type="component" value="Unassembled WGS sequence"/>
</dbReference>
<accession>A0A844BMJ1</accession>
<reference evidence="2 3" key="1">
    <citation type="submission" date="2019-11" db="EMBL/GenBank/DDBJ databases">
        <title>Draft Whole-Genome sequence of the marine photosynthetic bacterium Rhodovulum strictum DSM 11289.</title>
        <authorList>
            <person name="Kyndt J.A."/>
            <person name="Meyer T.E."/>
        </authorList>
    </citation>
    <scope>NUCLEOTIDE SEQUENCE [LARGE SCALE GENOMIC DNA]</scope>
    <source>
        <strain evidence="2 3">DSM 11289</strain>
    </source>
</reference>
<keyword evidence="1" id="KW-0812">Transmembrane</keyword>
<protein>
    <submittedName>
        <fullName evidence="2">Uncharacterized protein</fullName>
    </submittedName>
</protein>
<keyword evidence="1" id="KW-0472">Membrane</keyword>
<organism evidence="2 3">
    <name type="scientific">Rhodovulum strictum</name>
    <dbReference type="NCBI Taxonomy" id="58314"/>
    <lineage>
        <taxon>Bacteria</taxon>
        <taxon>Pseudomonadati</taxon>
        <taxon>Pseudomonadota</taxon>
        <taxon>Alphaproteobacteria</taxon>
        <taxon>Rhodobacterales</taxon>
        <taxon>Paracoccaceae</taxon>
        <taxon>Rhodovulum</taxon>
    </lineage>
</organism>
<gene>
    <name evidence="2" type="ORF">GH815_14575</name>
</gene>
<keyword evidence="1" id="KW-1133">Transmembrane helix</keyword>
<name>A0A844BMJ1_9RHOB</name>